<feature type="transmembrane region" description="Helical" evidence="6">
    <location>
        <begin position="125"/>
        <end position="145"/>
    </location>
</feature>
<feature type="transmembrane region" description="Helical" evidence="6">
    <location>
        <begin position="165"/>
        <end position="182"/>
    </location>
</feature>
<evidence type="ECO:0000256" key="3">
    <source>
        <dbReference type="ARBA" id="ARBA00022989"/>
    </source>
</evidence>
<feature type="transmembrane region" description="Helical" evidence="6">
    <location>
        <begin position="220"/>
        <end position="241"/>
    </location>
</feature>
<feature type="transmembrane region" description="Helical" evidence="6">
    <location>
        <begin position="545"/>
        <end position="564"/>
    </location>
</feature>
<dbReference type="PANTHER" id="PTHR43373">
    <property type="entry name" value="NA(+)/H(+) ANTIPORTER SUBUNIT"/>
    <property type="match status" value="1"/>
</dbReference>
<keyword evidence="2 5" id="KW-0812">Transmembrane</keyword>
<feature type="transmembrane region" description="Helical" evidence="6">
    <location>
        <begin position="457"/>
        <end position="479"/>
    </location>
</feature>
<evidence type="ECO:0000313" key="10">
    <source>
        <dbReference type="Proteomes" id="UP000000954"/>
    </source>
</evidence>
<dbReference type="EMBL" id="CP001682">
    <property type="protein sequence ID" value="ACU94428.1"/>
    <property type="molecule type" value="Genomic_DNA"/>
</dbReference>
<name>C7MND8_CRYCD</name>
<evidence type="ECO:0000256" key="6">
    <source>
        <dbReference type="SAM" id="Phobius"/>
    </source>
</evidence>
<dbReference type="KEGG" id="ccu:Ccur_07220"/>
<sequence>MGTPVFLIVFPLIAAALLLVARTEMLRGAIVYGASAFIAAASLWLIATNIGTPGVYFEAEAPLVDLLLPLVSVAVCACIMVYAVRYKNRWAGVLAIIQLVLSLLFEVPLTIASDSHVHYNLYFDSLSLLMVFIIGIVGCGICVYALGYMKDFQKHHANDPDRRPVFFALMFLFLSAMYAIVFSNNLSWLFAGWEVTTVCSFLLIGYTKTGEALRSAFRQIIMNLAGGIAFVLALMCSVLFFNTLSLADFVQAAALYPTLAIVPVTCLAFAGITKAAQMPFHTWLLGAMVAPTPTSALLHSSTMVKAGVFMLIKLAPAFTVSVIPAAMTILVGGITFCLASFIAISQSNAKRVLAYSTIANLGLIVACAGVGTPEAVWAAIFLVLFHAIAKSLLFLCVGTAEHHIGSRDIEDEDLLFERLPRLSRLMMLGIMCMFIAPFGMLVSKWAALVSFIDSGQVVLLILLAFGSGATFMFWAKWMGKLAGIAAPQDSLEGSIHRSEWIALATMAVVLVLCCALLPVISDYLVMPYLWTIWGPAVFTNGGNDILWITGILSLAVAWIIFGGLSHRNPKTRQASVYLSGVGLNNTQRTFTNSLSHETASTARNWYLEGIFGETHIAPIGEIACTIIIIAAFAIALATPASLL</sequence>
<feature type="transmembrane region" description="Helical" evidence="6">
    <location>
        <begin position="352"/>
        <end position="371"/>
    </location>
</feature>
<feature type="transmembrane region" description="Helical" evidence="6">
    <location>
        <begin position="500"/>
        <end position="525"/>
    </location>
</feature>
<evidence type="ECO:0000256" key="1">
    <source>
        <dbReference type="ARBA" id="ARBA00004127"/>
    </source>
</evidence>
<feature type="transmembrane region" description="Helical" evidence="6">
    <location>
        <begin position="318"/>
        <end position="345"/>
    </location>
</feature>
<accession>C7MND8</accession>
<feature type="domain" description="NADH:quinone oxidoreductase/Mrp antiporter transmembrane" evidence="7">
    <location>
        <begin position="183"/>
        <end position="467"/>
    </location>
</feature>
<evidence type="ECO:0000259" key="8">
    <source>
        <dbReference type="Pfam" id="PF00662"/>
    </source>
</evidence>
<evidence type="ECO:0000313" key="9">
    <source>
        <dbReference type="EMBL" id="ACU94428.1"/>
    </source>
</evidence>
<dbReference type="HOGENOM" id="CLU_013183_0_0_11"/>
<evidence type="ECO:0000256" key="4">
    <source>
        <dbReference type="ARBA" id="ARBA00023136"/>
    </source>
</evidence>
<feature type="transmembrane region" description="Helical" evidence="6">
    <location>
        <begin position="188"/>
        <end position="208"/>
    </location>
</feature>
<proteinExistence type="predicted"/>
<evidence type="ECO:0000259" key="7">
    <source>
        <dbReference type="Pfam" id="PF00361"/>
    </source>
</evidence>
<dbReference type="Proteomes" id="UP000000954">
    <property type="component" value="Chromosome"/>
</dbReference>
<gene>
    <name evidence="9" type="ordered locus">Ccur_07220</name>
</gene>
<keyword evidence="4 6" id="KW-0472">Membrane</keyword>
<dbReference type="InterPro" id="IPR050616">
    <property type="entry name" value="CPA3_Na-H_Antiporter_A"/>
</dbReference>
<keyword evidence="9" id="KW-0830">Ubiquinone</keyword>
<keyword evidence="3 6" id="KW-1133">Transmembrane helix</keyword>
<dbReference type="GO" id="GO:0012505">
    <property type="term" value="C:endomembrane system"/>
    <property type="evidence" value="ECO:0007669"/>
    <property type="project" value="UniProtKB-SubCell"/>
</dbReference>
<feature type="transmembrane region" description="Helical" evidence="6">
    <location>
        <begin position="91"/>
        <end position="113"/>
    </location>
</feature>
<dbReference type="GO" id="GO:0016020">
    <property type="term" value="C:membrane"/>
    <property type="evidence" value="ECO:0007669"/>
    <property type="project" value="UniProtKB-SubCell"/>
</dbReference>
<feature type="domain" description="NADH-Ubiquinone oxidoreductase (complex I) chain 5 N-terminal" evidence="8">
    <location>
        <begin position="113"/>
        <end position="151"/>
    </location>
</feature>
<protein>
    <submittedName>
        <fullName evidence="9">NADH:ubiquinone oxidoreductase subunit 5 (Chain L)/multisubunit Na+/H+ antiporter, MnhA subunit</fullName>
    </submittedName>
</protein>
<feature type="transmembrane region" description="Helical" evidence="6">
    <location>
        <begin position="622"/>
        <end position="642"/>
    </location>
</feature>
<feature type="transmembrane region" description="Helical" evidence="6">
    <location>
        <begin position="66"/>
        <end position="84"/>
    </location>
</feature>
<reference evidence="9 10" key="1">
    <citation type="journal article" date="2009" name="Stand. Genomic Sci.">
        <title>Complete genome sequence of Cryptobacterium curtum type strain (12-3).</title>
        <authorList>
            <person name="Mavrommatis K."/>
            <person name="Pukall R."/>
            <person name="Rohde C."/>
            <person name="Chen F."/>
            <person name="Sims D."/>
            <person name="Brettin T."/>
            <person name="Kuske C."/>
            <person name="Detter J.C."/>
            <person name="Han C."/>
            <person name="Lapidus A."/>
            <person name="Copeland A."/>
            <person name="Glavina Del Rio T."/>
            <person name="Nolan M."/>
            <person name="Lucas S."/>
            <person name="Tice H."/>
            <person name="Cheng J.F."/>
            <person name="Bruce D."/>
            <person name="Goodwin L."/>
            <person name="Pitluck S."/>
            <person name="Ovchinnikova G."/>
            <person name="Pati A."/>
            <person name="Ivanova N."/>
            <person name="Chen A."/>
            <person name="Palaniappan K."/>
            <person name="Chain P."/>
            <person name="D'haeseleer P."/>
            <person name="Goker M."/>
            <person name="Bristow J."/>
            <person name="Eisen J.A."/>
            <person name="Markowitz V."/>
            <person name="Hugenholtz P."/>
            <person name="Rohde M."/>
            <person name="Klenk H.P."/>
            <person name="Kyrpides N.C."/>
        </authorList>
    </citation>
    <scope>NUCLEOTIDE SEQUENCE [LARGE SCALE GENOMIC DNA]</scope>
    <source>
        <strain evidence="10">ATCC 700683 / DSM 15641 / 12-3</strain>
    </source>
</reference>
<feature type="transmembrane region" description="Helical" evidence="6">
    <location>
        <begin position="425"/>
        <end position="445"/>
    </location>
</feature>
<feature type="transmembrane region" description="Helical" evidence="6">
    <location>
        <begin position="377"/>
        <end position="397"/>
    </location>
</feature>
<evidence type="ECO:0000256" key="2">
    <source>
        <dbReference type="ARBA" id="ARBA00022692"/>
    </source>
</evidence>
<dbReference type="InterPro" id="IPR001750">
    <property type="entry name" value="ND/Mrp_TM"/>
</dbReference>
<keyword evidence="10" id="KW-1185">Reference proteome</keyword>
<dbReference type="STRING" id="469378.Ccur_07220"/>
<organism evidence="9 10">
    <name type="scientific">Cryptobacterium curtum (strain ATCC 700683 / DSM 15641 / CCUG 43107 / 12-3)</name>
    <dbReference type="NCBI Taxonomy" id="469378"/>
    <lineage>
        <taxon>Bacteria</taxon>
        <taxon>Bacillati</taxon>
        <taxon>Actinomycetota</taxon>
        <taxon>Coriobacteriia</taxon>
        <taxon>Eggerthellales</taxon>
        <taxon>Eggerthellaceae</taxon>
        <taxon>Cryptobacterium</taxon>
    </lineage>
</organism>
<dbReference type="Pfam" id="PF00361">
    <property type="entry name" value="Proton_antipo_M"/>
    <property type="match status" value="1"/>
</dbReference>
<dbReference type="RefSeq" id="WP_012803116.1">
    <property type="nucleotide sequence ID" value="NC_013170.1"/>
</dbReference>
<dbReference type="AlphaFoldDB" id="C7MND8"/>
<evidence type="ECO:0000256" key="5">
    <source>
        <dbReference type="RuleBase" id="RU000320"/>
    </source>
</evidence>
<dbReference type="PANTHER" id="PTHR43373:SF1">
    <property type="entry name" value="NA(+)_H(+) ANTIPORTER SUBUNIT A"/>
    <property type="match status" value="1"/>
</dbReference>
<feature type="transmembrane region" description="Helical" evidence="6">
    <location>
        <begin position="6"/>
        <end position="22"/>
    </location>
</feature>
<feature type="transmembrane region" description="Helical" evidence="6">
    <location>
        <begin position="29"/>
        <end position="46"/>
    </location>
</feature>
<dbReference type="eggNOG" id="COG1009">
    <property type="taxonomic scope" value="Bacteria"/>
</dbReference>
<dbReference type="InterPro" id="IPR001516">
    <property type="entry name" value="Proton_antipo_N"/>
</dbReference>
<feature type="transmembrane region" description="Helical" evidence="6">
    <location>
        <begin position="253"/>
        <end position="273"/>
    </location>
</feature>
<dbReference type="PRINTS" id="PR01434">
    <property type="entry name" value="NADHDHGNASE5"/>
</dbReference>
<dbReference type="Pfam" id="PF00662">
    <property type="entry name" value="Proton_antipo_N"/>
    <property type="match status" value="1"/>
</dbReference>
<comment type="subcellular location">
    <subcellularLocation>
        <location evidence="1">Endomembrane system</location>
        <topology evidence="1">Multi-pass membrane protein</topology>
    </subcellularLocation>
    <subcellularLocation>
        <location evidence="5">Membrane</location>
        <topology evidence="5">Multi-pass membrane protein</topology>
    </subcellularLocation>
</comment>
<feature type="transmembrane region" description="Helical" evidence="6">
    <location>
        <begin position="280"/>
        <end position="298"/>
    </location>
</feature>